<keyword evidence="3" id="KW-1185">Reference proteome</keyword>
<feature type="signal peptide" evidence="1">
    <location>
        <begin position="1"/>
        <end position="22"/>
    </location>
</feature>
<reference evidence="2" key="1">
    <citation type="submission" date="2023-01" db="EMBL/GenBank/DDBJ databases">
        <title>Biogeochemical cycle of methane in antarctic sediments.</title>
        <authorList>
            <person name="Roldan D.M."/>
            <person name="Menes R.J."/>
        </authorList>
    </citation>
    <scope>NUCLEOTIDE SEQUENCE [LARGE SCALE GENOMIC DNA]</scope>
    <source>
        <strain evidence="2">K-2018 MAG008</strain>
    </source>
</reference>
<sequence length="405" mass="44302">MNLTWKILALALALACSFAPLAAATACDPDCSQKVDELVRQAASLNAGRRYTEAADLLERVLMQYPDVSGAAEQYNRALAGIDSQDVTQPQHQPSQPEVPQQPWQINAGLQMRGGYSSNLNQAPSQSSIQLTLPSGPVTVELQPQFRQQAGFGVETQLSANAVRTLADNRQWQVRGELFNRETGYSGYADYQGTNLLTSLIQQGDGGTETGAALGFSALRYGGDVYLYTVQMMLRHAGKQGAYCKPQAGIDVLWQRQHGNPLLDSRYGGLMAGMLCNTRLGLYNAAISAGWDWASSQRPGGDQQRVKLEVAGIWLTDAIRWGSFVKARADILQSNDLQAYSPWLSHGAGRDIRRIGAGLDYDWPLTPIAGNWRGVASVQWQQQHSNISLFETDALEGWLGVRVAW</sequence>
<protein>
    <recommendedName>
        <fullName evidence="4">Tetratricopeptide repeat protein</fullName>
    </recommendedName>
</protein>
<evidence type="ECO:0000313" key="2">
    <source>
        <dbReference type="EMBL" id="MDI1230332.1"/>
    </source>
</evidence>
<name>A0AA43TKS0_9GAMM</name>
<dbReference type="Proteomes" id="UP001160519">
    <property type="component" value="Unassembled WGS sequence"/>
</dbReference>
<accession>A0AA43TKS0</accession>
<dbReference type="PROSITE" id="PS51257">
    <property type="entry name" value="PROKAR_LIPOPROTEIN"/>
    <property type="match status" value="1"/>
</dbReference>
<proteinExistence type="predicted"/>
<gene>
    <name evidence="2" type="ORF">PSU93_04185</name>
</gene>
<organism evidence="2 3">
    <name type="scientific">Candidatus Methylobacter titanis</name>
    <dbReference type="NCBI Taxonomy" id="3053457"/>
    <lineage>
        <taxon>Bacteria</taxon>
        <taxon>Pseudomonadati</taxon>
        <taxon>Pseudomonadota</taxon>
        <taxon>Gammaproteobacteria</taxon>
        <taxon>Methylococcales</taxon>
        <taxon>Methylococcaceae</taxon>
        <taxon>Methylobacter</taxon>
    </lineage>
</organism>
<feature type="chain" id="PRO_5041381002" description="Tetratricopeptide repeat protein" evidence="1">
    <location>
        <begin position="23"/>
        <end position="405"/>
    </location>
</feature>
<keyword evidence="1" id="KW-0732">Signal</keyword>
<evidence type="ECO:0000313" key="3">
    <source>
        <dbReference type="Proteomes" id="UP001160519"/>
    </source>
</evidence>
<dbReference type="AlphaFoldDB" id="A0AA43TKS0"/>
<dbReference type="EMBL" id="JAQSDF010000007">
    <property type="protein sequence ID" value="MDI1230332.1"/>
    <property type="molecule type" value="Genomic_DNA"/>
</dbReference>
<comment type="caution">
    <text evidence="2">The sequence shown here is derived from an EMBL/GenBank/DDBJ whole genome shotgun (WGS) entry which is preliminary data.</text>
</comment>
<evidence type="ECO:0000256" key="1">
    <source>
        <dbReference type="SAM" id="SignalP"/>
    </source>
</evidence>
<evidence type="ECO:0008006" key="4">
    <source>
        <dbReference type="Google" id="ProtNLM"/>
    </source>
</evidence>